<dbReference type="InterPro" id="IPR000330">
    <property type="entry name" value="SNF2_N"/>
</dbReference>
<dbReference type="PANTHER" id="PTHR45629:SF7">
    <property type="entry name" value="DNA EXCISION REPAIR PROTEIN ERCC-6-RELATED"/>
    <property type="match status" value="1"/>
</dbReference>
<dbReference type="Proteomes" id="UP000325440">
    <property type="component" value="Unassembled WGS sequence"/>
</dbReference>
<dbReference type="PROSITE" id="PS51192">
    <property type="entry name" value="HELICASE_ATP_BIND_1"/>
    <property type="match status" value="1"/>
</dbReference>
<dbReference type="SMART" id="SM00490">
    <property type="entry name" value="HELICc"/>
    <property type="match status" value="1"/>
</dbReference>
<feature type="domain" description="Helicase ATP-binding" evidence="13">
    <location>
        <begin position="283"/>
        <end position="452"/>
    </location>
</feature>
<keyword evidence="9" id="KW-0469">Meiosis</keyword>
<dbReference type="GO" id="GO:0051301">
    <property type="term" value="P:cell division"/>
    <property type="evidence" value="ECO:0007669"/>
    <property type="project" value="UniProtKB-KW"/>
</dbReference>
<evidence type="ECO:0000256" key="12">
    <source>
        <dbReference type="ARBA" id="ARBA00029956"/>
    </source>
</evidence>
<evidence type="ECO:0000313" key="15">
    <source>
        <dbReference type="EMBL" id="VVC31942.1"/>
    </source>
</evidence>
<evidence type="ECO:0000259" key="14">
    <source>
        <dbReference type="PROSITE" id="PS51194"/>
    </source>
</evidence>
<dbReference type="GO" id="GO:0000724">
    <property type="term" value="P:double-strand break repair via homologous recombination"/>
    <property type="evidence" value="ECO:0007669"/>
    <property type="project" value="TreeGrafter"/>
</dbReference>
<evidence type="ECO:0000256" key="3">
    <source>
        <dbReference type="ARBA" id="ARBA00022618"/>
    </source>
</evidence>
<evidence type="ECO:0000256" key="5">
    <source>
        <dbReference type="ARBA" id="ARBA00022776"/>
    </source>
</evidence>
<evidence type="ECO:0000256" key="11">
    <source>
        <dbReference type="ARBA" id="ARBA00024776"/>
    </source>
</evidence>
<evidence type="ECO:0000313" key="16">
    <source>
        <dbReference type="Proteomes" id="UP000325440"/>
    </source>
</evidence>
<dbReference type="PROSITE" id="PS51194">
    <property type="entry name" value="HELICASE_CTER"/>
    <property type="match status" value="1"/>
</dbReference>
<dbReference type="FunFam" id="3.40.50.10810:FF:000020">
    <property type="entry name" value="DNA repair and recombination protein RAD54B"/>
    <property type="match status" value="1"/>
</dbReference>
<dbReference type="GO" id="GO:0016787">
    <property type="term" value="F:hydrolase activity"/>
    <property type="evidence" value="ECO:0007669"/>
    <property type="project" value="UniProtKB-KW"/>
</dbReference>
<sequence>MRRSRAPSQQFPLVPKEDIEKGVTVVRSPLEVLALIKSYNGTINENVSEAVQSDSNLTKSNFERPSLQLPQKSPLKILKGIGSKRKCLTNVNVIPQATESKNQQENTNSNAQLISTTQTNCLRSKKYNVIWGKQTTKKHKTWENDGYMIVSDKLATLHDSNGHKLGSTSDLKSLDLEDGSIIVVGSKQVQVLDLVIESDPTELTKSKVNDCPLPPRKRPKTILTIDINSADTFILPEPDIDHQYYFNKQNEKITPVVLESFLAKHLRPHQKTGVAFLYECVSGFKAQEYFGAILADEMGLGKTFQTICLVWILLKRGPYGGTPIARRVLIVAPSSLVGNWENEFIRWLGRDKLRLFCVDQKKKPSEFIRLPARNYPVMITSYEMLVRYSEEIEKINFDLMICDEGHRLKNNTTNTSIALNQIKCKRRVLLTGTPIQNELAEFFALIDFVNPGILGTYSMFKREFEDKIVESQQPECHPQILTLGKLKAAELNEITEKFILRRTQDVNNKYLPSKYESVIFCSMASLQIRLYEECVSYWENRVQEFGLNTISHFSVISMLKKICNHPELVLNKKNNPDTDTTETLLGQHLNCTNSLKSSLIESSGKLVIVDNILKELHKSGSEKTVLISYYTKTLDIFVKLCNMKHYKYLRLDGTTATSQRTDIVKKFNTANSDYSILLLSAKAGGVGLNLIGASNLILYDSDWNPASDQQAMARIWRDGQKKSVHIYRLLTSGTIEEKIFQRQISKTGLSEAITNPDVQNNTKLSFDELKDLFNFKKDALCMTHDLIECQCGGNGLVLNNSENKCDGEKSETPLRVNELMKWEHHSSPFNNHVLEAMNLSGVSTNIHFLFRNKTN</sequence>
<dbReference type="InterPro" id="IPR038718">
    <property type="entry name" value="SNF2-like_sf"/>
</dbReference>
<evidence type="ECO:0000256" key="9">
    <source>
        <dbReference type="ARBA" id="ARBA00023254"/>
    </source>
</evidence>
<gene>
    <name evidence="15" type="ORF">CINCED_3A004215</name>
</gene>
<dbReference type="GO" id="GO:0007131">
    <property type="term" value="P:reciprocal meiotic recombination"/>
    <property type="evidence" value="ECO:0007669"/>
    <property type="project" value="TreeGrafter"/>
</dbReference>
<evidence type="ECO:0000256" key="8">
    <source>
        <dbReference type="ARBA" id="ARBA00022840"/>
    </source>
</evidence>
<keyword evidence="8 15" id="KW-0067">ATP-binding</keyword>
<dbReference type="GO" id="GO:0015616">
    <property type="term" value="F:DNA translocase activity"/>
    <property type="evidence" value="ECO:0007669"/>
    <property type="project" value="TreeGrafter"/>
</dbReference>
<dbReference type="InterPro" id="IPR001650">
    <property type="entry name" value="Helicase_C-like"/>
</dbReference>
<dbReference type="Gene3D" id="3.40.50.300">
    <property type="entry name" value="P-loop containing nucleotide triphosphate hydrolases"/>
    <property type="match status" value="1"/>
</dbReference>
<reference evidence="15 16" key="1">
    <citation type="submission" date="2019-08" db="EMBL/GenBank/DDBJ databases">
        <authorList>
            <person name="Alioto T."/>
            <person name="Alioto T."/>
            <person name="Gomez Garrido J."/>
        </authorList>
    </citation>
    <scope>NUCLEOTIDE SEQUENCE [LARGE SCALE GENOMIC DNA]</scope>
</reference>
<dbReference type="EMBL" id="CABPRJ010000952">
    <property type="protein sequence ID" value="VVC31942.1"/>
    <property type="molecule type" value="Genomic_DNA"/>
</dbReference>
<dbReference type="Gene3D" id="1.20.120.850">
    <property type="entry name" value="SWI2/SNF2 ATPases, N-terminal domain"/>
    <property type="match status" value="1"/>
</dbReference>
<dbReference type="AlphaFoldDB" id="A0A5E4MKM3"/>
<dbReference type="SUPFAM" id="SSF52540">
    <property type="entry name" value="P-loop containing nucleoside triphosphate hydrolases"/>
    <property type="match status" value="2"/>
</dbReference>
<dbReference type="Pfam" id="PF00176">
    <property type="entry name" value="SNF2-rel_dom"/>
    <property type="match status" value="1"/>
</dbReference>
<dbReference type="FunFam" id="3.40.50.300:FF:000332">
    <property type="entry name" value="DNA repair and recombination protein RAD54-like"/>
    <property type="match status" value="1"/>
</dbReference>
<evidence type="ECO:0000256" key="10">
    <source>
        <dbReference type="ARBA" id="ARBA00023306"/>
    </source>
</evidence>
<keyword evidence="5" id="KW-0498">Mitosis</keyword>
<evidence type="ECO:0000256" key="1">
    <source>
        <dbReference type="ARBA" id="ARBA00011467"/>
    </source>
</evidence>
<dbReference type="InterPro" id="IPR014001">
    <property type="entry name" value="Helicase_ATP-bd"/>
</dbReference>
<keyword evidence="10" id="KW-0131">Cell cycle</keyword>
<keyword evidence="4" id="KW-0547">Nucleotide-binding</keyword>
<dbReference type="GO" id="GO:0004386">
    <property type="term" value="F:helicase activity"/>
    <property type="evidence" value="ECO:0007669"/>
    <property type="project" value="UniProtKB-KW"/>
</dbReference>
<dbReference type="CDD" id="cd18004">
    <property type="entry name" value="DEXHc_RAD54"/>
    <property type="match status" value="1"/>
</dbReference>
<comment type="function">
    <text evidence="11">Involved in mitotic DNA repair and meiotic recombination. Functions in the recombinational DNA repair pathway. Essential for interhomolog gene conversion (GC), but may have a less important role in intersister GC than spn-A/Rad51. In the presence of DNA, spn-A/Rad51 enhances the ATPase activity of okr/Rad54.</text>
</comment>
<keyword evidence="7 15" id="KW-0347">Helicase</keyword>
<dbReference type="OrthoDB" id="413460at2759"/>
<keyword evidence="6" id="KW-0378">Hydrolase</keyword>
<dbReference type="InterPro" id="IPR050496">
    <property type="entry name" value="SNF2_RAD54_helicase_repair"/>
</dbReference>
<dbReference type="SMART" id="SM00487">
    <property type="entry name" value="DEXDc"/>
    <property type="match status" value="1"/>
</dbReference>
<protein>
    <recommendedName>
        <fullName evidence="2">DNA repair and recombination protein RAD54-like</fullName>
    </recommendedName>
    <alternativeName>
        <fullName evidence="12">Protein okra</fullName>
    </alternativeName>
</protein>
<dbReference type="InterPro" id="IPR027417">
    <property type="entry name" value="P-loop_NTPase"/>
</dbReference>
<keyword evidence="3" id="KW-0132">Cell division</keyword>
<evidence type="ECO:0000256" key="7">
    <source>
        <dbReference type="ARBA" id="ARBA00022806"/>
    </source>
</evidence>
<feature type="domain" description="Helicase C-terminal" evidence="14">
    <location>
        <begin position="608"/>
        <end position="770"/>
    </location>
</feature>
<organism evidence="15 16">
    <name type="scientific">Cinara cedri</name>
    <dbReference type="NCBI Taxonomy" id="506608"/>
    <lineage>
        <taxon>Eukaryota</taxon>
        <taxon>Metazoa</taxon>
        <taxon>Ecdysozoa</taxon>
        <taxon>Arthropoda</taxon>
        <taxon>Hexapoda</taxon>
        <taxon>Insecta</taxon>
        <taxon>Pterygota</taxon>
        <taxon>Neoptera</taxon>
        <taxon>Paraneoptera</taxon>
        <taxon>Hemiptera</taxon>
        <taxon>Sternorrhyncha</taxon>
        <taxon>Aphidomorpha</taxon>
        <taxon>Aphidoidea</taxon>
        <taxon>Aphididae</taxon>
        <taxon>Lachninae</taxon>
        <taxon>Cinara</taxon>
    </lineage>
</organism>
<dbReference type="InterPro" id="IPR049730">
    <property type="entry name" value="SNF2/RAD54-like_C"/>
</dbReference>
<dbReference type="PANTHER" id="PTHR45629">
    <property type="entry name" value="SNF2/RAD54 FAMILY MEMBER"/>
    <property type="match status" value="1"/>
</dbReference>
<name>A0A5E4MKM3_9HEMI</name>
<evidence type="ECO:0000256" key="4">
    <source>
        <dbReference type="ARBA" id="ARBA00022741"/>
    </source>
</evidence>
<dbReference type="CDD" id="cd18793">
    <property type="entry name" value="SF2_C_SNF"/>
    <property type="match status" value="1"/>
</dbReference>
<dbReference type="Gene3D" id="3.40.50.10810">
    <property type="entry name" value="Tandem AAA-ATPase domain"/>
    <property type="match status" value="1"/>
</dbReference>
<dbReference type="Pfam" id="PF00271">
    <property type="entry name" value="Helicase_C"/>
    <property type="match status" value="1"/>
</dbReference>
<evidence type="ECO:0000259" key="13">
    <source>
        <dbReference type="PROSITE" id="PS51192"/>
    </source>
</evidence>
<keyword evidence="16" id="KW-1185">Reference proteome</keyword>
<dbReference type="GO" id="GO:0005524">
    <property type="term" value="F:ATP binding"/>
    <property type="evidence" value="ECO:0007669"/>
    <property type="project" value="UniProtKB-KW"/>
</dbReference>
<proteinExistence type="predicted"/>
<dbReference type="GO" id="GO:0005634">
    <property type="term" value="C:nucleus"/>
    <property type="evidence" value="ECO:0007669"/>
    <property type="project" value="TreeGrafter"/>
</dbReference>
<comment type="subunit">
    <text evidence="1">Interacts (via N-terminus) with spn-A/Rad51.</text>
</comment>
<accession>A0A5E4MKM3</accession>
<evidence type="ECO:0000256" key="6">
    <source>
        <dbReference type="ARBA" id="ARBA00022801"/>
    </source>
</evidence>
<evidence type="ECO:0000256" key="2">
    <source>
        <dbReference type="ARBA" id="ARBA00015341"/>
    </source>
</evidence>